<keyword evidence="2" id="KW-1185">Reference proteome</keyword>
<accession>A0A914H329</accession>
<name>A0A914H329_GLORO</name>
<dbReference type="CDD" id="cd05992">
    <property type="entry name" value="PB1"/>
    <property type="match status" value="1"/>
</dbReference>
<feature type="region of interest" description="Disordered" evidence="1">
    <location>
        <begin position="122"/>
        <end position="149"/>
    </location>
</feature>
<protein>
    <submittedName>
        <fullName evidence="3">PB1 domain-containing protein</fullName>
    </submittedName>
</protein>
<evidence type="ECO:0000313" key="3">
    <source>
        <dbReference type="WBParaSite" id="Gr19_v10_g13199.t1"/>
    </source>
</evidence>
<evidence type="ECO:0000256" key="1">
    <source>
        <dbReference type="SAM" id="MobiDB-lite"/>
    </source>
</evidence>
<sequence>MAPVQIKWLHCDGFRRFELEEPTYAALMQAIGSRIPAFNGGLCYTDAEGDRILITCDLDFADMHKYFRRKCADDGSELVMKIQTKDGQNGERNAGERPAVTSSTSLPRQKQKIEVIELLESADESNSAAGGVERQGTNDVGGGGGPPTNTALKAITMDHLPNSDGRITSMNEFMREMGIRLGSMDHRSSTAIWVGRWMVPRQRRALREELGRTLGLGCNLLDLGGHRMWANRRSVAKLIVCTLCGAGITNEHSSLKLHVNLHHLKLAIFACKYCWKREHSDRAETDFEHNSGKHRAELYVKIDECFPEAAVERKRQTTTNNETENK</sequence>
<dbReference type="SUPFAM" id="SSF54277">
    <property type="entry name" value="CAD &amp; PB1 domains"/>
    <property type="match status" value="1"/>
</dbReference>
<evidence type="ECO:0000313" key="2">
    <source>
        <dbReference type="Proteomes" id="UP000887572"/>
    </source>
</evidence>
<proteinExistence type="predicted"/>
<organism evidence="2 3">
    <name type="scientific">Globodera rostochiensis</name>
    <name type="common">Golden nematode worm</name>
    <name type="synonym">Heterodera rostochiensis</name>
    <dbReference type="NCBI Taxonomy" id="31243"/>
    <lineage>
        <taxon>Eukaryota</taxon>
        <taxon>Metazoa</taxon>
        <taxon>Ecdysozoa</taxon>
        <taxon>Nematoda</taxon>
        <taxon>Chromadorea</taxon>
        <taxon>Rhabditida</taxon>
        <taxon>Tylenchina</taxon>
        <taxon>Tylenchomorpha</taxon>
        <taxon>Tylenchoidea</taxon>
        <taxon>Heteroderidae</taxon>
        <taxon>Heteroderinae</taxon>
        <taxon>Globodera</taxon>
    </lineage>
</organism>
<dbReference type="WBParaSite" id="Gr19_v10_g13199.t1">
    <property type="protein sequence ID" value="Gr19_v10_g13199.t1"/>
    <property type="gene ID" value="Gr19_v10_g13199"/>
</dbReference>
<dbReference type="Proteomes" id="UP000887572">
    <property type="component" value="Unplaced"/>
</dbReference>
<feature type="region of interest" description="Disordered" evidence="1">
    <location>
        <begin position="84"/>
        <end position="107"/>
    </location>
</feature>
<dbReference type="AlphaFoldDB" id="A0A914H329"/>
<reference evidence="3" key="1">
    <citation type="submission" date="2022-11" db="UniProtKB">
        <authorList>
            <consortium name="WormBaseParasite"/>
        </authorList>
    </citation>
    <scope>IDENTIFICATION</scope>
</reference>